<dbReference type="PANTHER" id="PTHR46953:SF1">
    <property type="entry name" value="G-PROTEIN COUPLED RECEPTOR MTH-LIKE 1-RELATED"/>
    <property type="match status" value="1"/>
</dbReference>
<dbReference type="Gene3D" id="1.20.1070.10">
    <property type="entry name" value="Rhodopsin 7-helix transmembrane proteins"/>
    <property type="match status" value="1"/>
</dbReference>
<dbReference type="AlphaFoldDB" id="A0A182S6M8"/>
<dbReference type="Proteomes" id="UP000075901">
    <property type="component" value="Unassembled WGS sequence"/>
</dbReference>
<keyword evidence="1" id="KW-0812">Transmembrane</keyword>
<organism evidence="3 4">
    <name type="scientific">Anopheles maculatus</name>
    <dbReference type="NCBI Taxonomy" id="74869"/>
    <lineage>
        <taxon>Eukaryota</taxon>
        <taxon>Metazoa</taxon>
        <taxon>Ecdysozoa</taxon>
        <taxon>Arthropoda</taxon>
        <taxon>Hexapoda</taxon>
        <taxon>Insecta</taxon>
        <taxon>Pterygota</taxon>
        <taxon>Neoptera</taxon>
        <taxon>Endopterygota</taxon>
        <taxon>Diptera</taxon>
        <taxon>Nematocera</taxon>
        <taxon>Culicoidea</taxon>
        <taxon>Culicidae</taxon>
        <taxon>Anophelinae</taxon>
        <taxon>Anopheles</taxon>
        <taxon>Anopheles maculatus group</taxon>
    </lineage>
</organism>
<evidence type="ECO:0000256" key="2">
    <source>
        <dbReference type="SAM" id="SignalP"/>
    </source>
</evidence>
<reference evidence="3" key="2">
    <citation type="submission" date="2020-05" db="UniProtKB">
        <authorList>
            <consortium name="EnsemblMetazoa"/>
        </authorList>
    </citation>
    <scope>IDENTIFICATION</scope>
    <source>
        <strain evidence="3">maculatus3</strain>
    </source>
</reference>
<evidence type="ECO:0000313" key="4">
    <source>
        <dbReference type="Proteomes" id="UP000075901"/>
    </source>
</evidence>
<dbReference type="VEuPathDB" id="VectorBase:AMAM000718"/>
<name>A0A182S6M8_9DIPT</name>
<feature type="chain" id="PRO_5008135491" description="G-protein coupled receptors family 2 profile 2 domain-containing protein" evidence="2">
    <location>
        <begin position="21"/>
        <end position="138"/>
    </location>
</feature>
<dbReference type="EnsemblMetazoa" id="AMAM000718-RA">
    <property type="protein sequence ID" value="AMAM000718-PA"/>
    <property type="gene ID" value="AMAM000718"/>
</dbReference>
<keyword evidence="2" id="KW-0732">Signal</keyword>
<feature type="signal peptide" evidence="2">
    <location>
        <begin position="1"/>
        <end position="20"/>
    </location>
</feature>
<keyword evidence="4" id="KW-1185">Reference proteome</keyword>
<evidence type="ECO:0000256" key="1">
    <source>
        <dbReference type="SAM" id="Phobius"/>
    </source>
</evidence>
<keyword evidence="1" id="KW-0472">Membrane</keyword>
<sequence>MLSINIFLFVWTSLHLHASGDDISPDRKKSLRYKCMLYLKLFLLSGLIWVFEILSFHMSEGLVPQSWFWIIVDSVNCLHGVLIFFVLIVWRQRIKRELANRWLFCFRAPARWAELKDDEQEHLHEEGRDTGKYDLIIK</sequence>
<proteinExistence type="predicted"/>
<keyword evidence="1" id="KW-1133">Transmembrane helix</keyword>
<reference evidence="4" key="1">
    <citation type="submission" date="2013-09" db="EMBL/GenBank/DDBJ databases">
        <title>The Genome Sequence of Anopheles maculatus species B.</title>
        <authorList>
            <consortium name="The Broad Institute Genomics Platform"/>
            <person name="Neafsey D.E."/>
            <person name="Besansky N."/>
            <person name="Howell P."/>
            <person name="Walton C."/>
            <person name="Young S.K."/>
            <person name="Zeng Q."/>
            <person name="Gargeya S."/>
            <person name="Fitzgerald M."/>
            <person name="Haas B."/>
            <person name="Abouelleil A."/>
            <person name="Allen A.W."/>
            <person name="Alvarado L."/>
            <person name="Arachchi H.M."/>
            <person name="Berlin A.M."/>
            <person name="Chapman S.B."/>
            <person name="Gainer-Dewar J."/>
            <person name="Goldberg J."/>
            <person name="Griggs A."/>
            <person name="Gujja S."/>
            <person name="Hansen M."/>
            <person name="Howarth C."/>
            <person name="Imamovic A."/>
            <person name="Ireland A."/>
            <person name="Larimer J."/>
            <person name="McCowan C."/>
            <person name="Murphy C."/>
            <person name="Pearson M."/>
            <person name="Poon T.W."/>
            <person name="Priest M."/>
            <person name="Roberts A."/>
            <person name="Saif S."/>
            <person name="Shea T."/>
            <person name="Sisk P."/>
            <person name="Sykes S."/>
            <person name="Wortman J."/>
            <person name="Nusbaum C."/>
            <person name="Birren B."/>
        </authorList>
    </citation>
    <scope>NUCLEOTIDE SEQUENCE [LARGE SCALE GENOMIC DNA]</scope>
    <source>
        <strain evidence="4">maculatus3</strain>
    </source>
</reference>
<evidence type="ECO:0000313" key="3">
    <source>
        <dbReference type="EnsemblMetazoa" id="AMAM000718-PA"/>
    </source>
</evidence>
<feature type="transmembrane region" description="Helical" evidence="1">
    <location>
        <begin position="67"/>
        <end position="90"/>
    </location>
</feature>
<protein>
    <recommendedName>
        <fullName evidence="5">G-protein coupled receptors family 2 profile 2 domain-containing protein</fullName>
    </recommendedName>
</protein>
<accession>A0A182S6M8</accession>
<dbReference type="InterPro" id="IPR052808">
    <property type="entry name" value="GPCR_Mth-like"/>
</dbReference>
<feature type="transmembrane region" description="Helical" evidence="1">
    <location>
        <begin position="37"/>
        <end position="55"/>
    </location>
</feature>
<evidence type="ECO:0008006" key="5">
    <source>
        <dbReference type="Google" id="ProtNLM"/>
    </source>
</evidence>
<dbReference type="PANTHER" id="PTHR46953">
    <property type="entry name" value="G-PROTEIN COUPLED RECEPTOR MTH-LIKE 1-RELATED"/>
    <property type="match status" value="1"/>
</dbReference>